<dbReference type="GO" id="GO:0004364">
    <property type="term" value="F:glutathione transferase activity"/>
    <property type="evidence" value="ECO:0007669"/>
    <property type="project" value="UniProtKB-EC"/>
</dbReference>
<dbReference type="Gene3D" id="3.40.30.10">
    <property type="entry name" value="Glutaredoxin"/>
    <property type="match status" value="1"/>
</dbReference>
<dbReference type="Gramene" id="KVI12469">
    <property type="protein sequence ID" value="KVI12469"/>
    <property type="gene ID" value="Ccrd_009105"/>
</dbReference>
<feature type="domain" description="GST N-terminal" evidence="6">
    <location>
        <begin position="1"/>
        <end position="82"/>
    </location>
</feature>
<dbReference type="CDD" id="cd03053">
    <property type="entry name" value="GST_N_Phi"/>
    <property type="match status" value="1"/>
</dbReference>
<dbReference type="Gene3D" id="1.20.1050.10">
    <property type="match status" value="1"/>
</dbReference>
<reference evidence="8 9" key="1">
    <citation type="journal article" date="2016" name="Sci. Rep.">
        <title>The genome sequence of the outbreeding globe artichoke constructed de novo incorporating a phase-aware low-pass sequencing strategy of F1 progeny.</title>
        <authorList>
            <person name="Scaglione D."/>
            <person name="Reyes-Chin-Wo S."/>
            <person name="Acquadro A."/>
            <person name="Froenicke L."/>
            <person name="Portis E."/>
            <person name="Beitel C."/>
            <person name="Tirone M."/>
            <person name="Mauro R."/>
            <person name="Lo Monaco A."/>
            <person name="Mauromicale G."/>
            <person name="Faccioli P."/>
            <person name="Cattivelli L."/>
            <person name="Rieseberg L."/>
            <person name="Michelmore R."/>
            <person name="Lanteri S."/>
        </authorList>
    </citation>
    <scope>NUCLEOTIDE SEQUENCE [LARGE SCALE GENOMIC DNA]</scope>
    <source>
        <strain evidence="8">2C</strain>
    </source>
</reference>
<dbReference type="InterPro" id="IPR036249">
    <property type="entry name" value="Thioredoxin-like_sf"/>
</dbReference>
<dbReference type="OrthoDB" id="422574at2759"/>
<dbReference type="AlphaFoldDB" id="A0A103YNP7"/>
<dbReference type="InterPro" id="IPR034347">
    <property type="entry name" value="GST_Phi_C"/>
</dbReference>
<dbReference type="PANTHER" id="PTHR43900:SF71">
    <property type="entry name" value="GLUTATHIONE TRANSFERASE"/>
    <property type="match status" value="1"/>
</dbReference>
<dbReference type="Pfam" id="PF02798">
    <property type="entry name" value="GST_N"/>
    <property type="match status" value="1"/>
</dbReference>
<keyword evidence="3" id="KW-0808">Transferase</keyword>
<name>A0A103YNP7_CYNCS</name>
<dbReference type="SFLD" id="SFLDG00358">
    <property type="entry name" value="Main_(cytGST)"/>
    <property type="match status" value="1"/>
</dbReference>
<evidence type="ECO:0000313" key="8">
    <source>
        <dbReference type="EMBL" id="KVI12469.1"/>
    </source>
</evidence>
<evidence type="ECO:0000259" key="6">
    <source>
        <dbReference type="PROSITE" id="PS50404"/>
    </source>
</evidence>
<dbReference type="InterPro" id="IPR004046">
    <property type="entry name" value="GST_C"/>
</dbReference>
<feature type="domain" description="GST C-terminal" evidence="7">
    <location>
        <begin position="89"/>
        <end position="214"/>
    </location>
</feature>
<dbReference type="GO" id="GO:0005737">
    <property type="term" value="C:cytoplasm"/>
    <property type="evidence" value="ECO:0007669"/>
    <property type="project" value="TreeGrafter"/>
</dbReference>
<dbReference type="Proteomes" id="UP000243975">
    <property type="component" value="Unassembled WGS sequence"/>
</dbReference>
<proteinExistence type="inferred from homology"/>
<protein>
    <recommendedName>
        <fullName evidence="2">glutathione transferase</fullName>
        <ecNumber evidence="2">2.5.1.18</ecNumber>
    </recommendedName>
    <alternativeName>
        <fullName evidence="5">GST class-phi</fullName>
    </alternativeName>
</protein>
<evidence type="ECO:0000259" key="7">
    <source>
        <dbReference type="PROSITE" id="PS50405"/>
    </source>
</evidence>
<comment type="caution">
    <text evidence="8">The sequence shown here is derived from an EMBL/GenBank/DDBJ whole genome shotgun (WGS) entry which is preliminary data.</text>
</comment>
<dbReference type="FunFam" id="3.40.30.10:FF:000016">
    <property type="entry name" value="Glutathione S-transferase F2"/>
    <property type="match status" value="1"/>
</dbReference>
<dbReference type="OMA" id="AWELCMK"/>
<dbReference type="Pfam" id="PF00043">
    <property type="entry name" value="GST_C"/>
    <property type="match status" value="1"/>
</dbReference>
<dbReference type="InterPro" id="IPR040079">
    <property type="entry name" value="Glutathione_S-Trfase"/>
</dbReference>
<dbReference type="EMBL" id="LEKV01000001">
    <property type="protein sequence ID" value="KVI12469.1"/>
    <property type="molecule type" value="Genomic_DNA"/>
</dbReference>
<keyword evidence="9" id="KW-1185">Reference proteome</keyword>
<dbReference type="GO" id="GO:0043295">
    <property type="term" value="F:glutathione binding"/>
    <property type="evidence" value="ECO:0007669"/>
    <property type="project" value="TreeGrafter"/>
</dbReference>
<dbReference type="InterPro" id="IPR010987">
    <property type="entry name" value="Glutathione-S-Trfase_C-like"/>
</dbReference>
<dbReference type="SUPFAM" id="SSF52833">
    <property type="entry name" value="Thioredoxin-like"/>
    <property type="match status" value="1"/>
</dbReference>
<dbReference type="GO" id="GO:0006749">
    <property type="term" value="P:glutathione metabolic process"/>
    <property type="evidence" value="ECO:0007669"/>
    <property type="project" value="TreeGrafter"/>
</dbReference>
<dbReference type="PROSITE" id="PS50405">
    <property type="entry name" value="GST_CTER"/>
    <property type="match status" value="1"/>
</dbReference>
<evidence type="ECO:0000256" key="3">
    <source>
        <dbReference type="ARBA" id="ARBA00022679"/>
    </source>
</evidence>
<dbReference type="InterPro" id="IPR036282">
    <property type="entry name" value="Glutathione-S-Trfase_C_sf"/>
</dbReference>
<comment type="similarity">
    <text evidence="1">Belongs to the GST superfamily. Phi family.</text>
</comment>
<dbReference type="GO" id="GO:0009407">
    <property type="term" value="P:toxin catabolic process"/>
    <property type="evidence" value="ECO:0007669"/>
    <property type="project" value="UniProtKB-ARBA"/>
</dbReference>
<evidence type="ECO:0000256" key="5">
    <source>
        <dbReference type="ARBA" id="ARBA00081070"/>
    </source>
</evidence>
<dbReference type="CDD" id="cd03187">
    <property type="entry name" value="GST_C_Phi"/>
    <property type="match status" value="1"/>
</dbReference>
<organism evidence="8 9">
    <name type="scientific">Cynara cardunculus var. scolymus</name>
    <name type="common">Globe artichoke</name>
    <name type="synonym">Cynara scolymus</name>
    <dbReference type="NCBI Taxonomy" id="59895"/>
    <lineage>
        <taxon>Eukaryota</taxon>
        <taxon>Viridiplantae</taxon>
        <taxon>Streptophyta</taxon>
        <taxon>Embryophyta</taxon>
        <taxon>Tracheophyta</taxon>
        <taxon>Spermatophyta</taxon>
        <taxon>Magnoliopsida</taxon>
        <taxon>eudicotyledons</taxon>
        <taxon>Gunneridae</taxon>
        <taxon>Pentapetalae</taxon>
        <taxon>asterids</taxon>
        <taxon>campanulids</taxon>
        <taxon>Asterales</taxon>
        <taxon>Asteraceae</taxon>
        <taxon>Carduoideae</taxon>
        <taxon>Cardueae</taxon>
        <taxon>Carduinae</taxon>
        <taxon>Cynara</taxon>
    </lineage>
</organism>
<accession>A0A103YNP7</accession>
<sequence length="214" mass="24419">MAIKVYGSMLSTATLRVLLCLTEKDLDFELINIDLAAGEHKMPHMLSRNPFGQIPAFEDGDIKLFESRAIIKYIVRTYVNKGTDLVSNDPKKKAIETMWMEVESQTFDPATVGLAWELCMKRFLFGKKGNQTIVKEEEKRLERLLDVYESRLSESKYLGGDSFSLADLNHIPMIKFLMDTQTKEVFEAREHTSAWIADILSRPACLKVFGIPAY</sequence>
<gene>
    <name evidence="8" type="ORF">Ccrd_009105</name>
</gene>
<dbReference type="SUPFAM" id="SSF47616">
    <property type="entry name" value="GST C-terminal domain-like"/>
    <property type="match status" value="1"/>
</dbReference>
<dbReference type="PANTHER" id="PTHR43900">
    <property type="entry name" value="GLUTATHIONE S-TRANSFERASE RHO"/>
    <property type="match status" value="1"/>
</dbReference>
<evidence type="ECO:0000256" key="4">
    <source>
        <dbReference type="ARBA" id="ARBA00047960"/>
    </source>
</evidence>
<evidence type="ECO:0000313" key="9">
    <source>
        <dbReference type="Proteomes" id="UP000243975"/>
    </source>
</evidence>
<comment type="catalytic activity">
    <reaction evidence="4">
        <text>RX + glutathione = an S-substituted glutathione + a halide anion + H(+)</text>
        <dbReference type="Rhea" id="RHEA:16437"/>
        <dbReference type="ChEBI" id="CHEBI:15378"/>
        <dbReference type="ChEBI" id="CHEBI:16042"/>
        <dbReference type="ChEBI" id="CHEBI:17792"/>
        <dbReference type="ChEBI" id="CHEBI:57925"/>
        <dbReference type="ChEBI" id="CHEBI:90779"/>
        <dbReference type="EC" id="2.5.1.18"/>
    </reaction>
</comment>
<dbReference type="SFLD" id="SFLDG01154">
    <property type="entry name" value="Main.5:_Phi-like"/>
    <property type="match status" value="1"/>
</dbReference>
<dbReference type="PROSITE" id="PS50404">
    <property type="entry name" value="GST_NTER"/>
    <property type="match status" value="1"/>
</dbReference>
<dbReference type="SFLD" id="SFLDS00019">
    <property type="entry name" value="Glutathione_Transferase_(cytos"/>
    <property type="match status" value="1"/>
</dbReference>
<evidence type="ECO:0000256" key="1">
    <source>
        <dbReference type="ARBA" id="ARBA00010128"/>
    </source>
</evidence>
<dbReference type="STRING" id="59895.A0A103YNP7"/>
<dbReference type="EC" id="2.5.1.18" evidence="2"/>
<dbReference type="FunFam" id="1.20.1050.10:FF:000004">
    <property type="entry name" value="Glutathione S-transferase F2"/>
    <property type="match status" value="1"/>
</dbReference>
<dbReference type="InterPro" id="IPR004045">
    <property type="entry name" value="Glutathione_S-Trfase_N"/>
</dbReference>
<evidence type="ECO:0000256" key="2">
    <source>
        <dbReference type="ARBA" id="ARBA00012452"/>
    </source>
</evidence>